<dbReference type="OrthoDB" id="850028at2"/>
<comment type="caution">
    <text evidence="1">The sequence shown here is derived from an EMBL/GenBank/DDBJ whole genome shotgun (WGS) entry which is preliminary data.</text>
</comment>
<reference evidence="1 2" key="1">
    <citation type="submission" date="2018-11" db="EMBL/GenBank/DDBJ databases">
        <title>Rufibacter latericius sp. nov., isolated from water in Baiyang Lake.</title>
        <authorList>
            <person name="Yang Y."/>
        </authorList>
    </citation>
    <scope>NUCLEOTIDE SEQUENCE [LARGE SCALE GENOMIC DNA]</scope>
    <source>
        <strain evidence="1 2">MCC P1</strain>
    </source>
</reference>
<evidence type="ECO:0008006" key="3">
    <source>
        <dbReference type="Google" id="ProtNLM"/>
    </source>
</evidence>
<dbReference type="SUPFAM" id="SSF53448">
    <property type="entry name" value="Nucleotide-diphospho-sugar transferases"/>
    <property type="match status" value="1"/>
</dbReference>
<dbReference type="InterPro" id="IPR029044">
    <property type="entry name" value="Nucleotide-diphossugar_trans"/>
</dbReference>
<name>A0A3M9N5P6_9BACT</name>
<dbReference type="Gene3D" id="3.90.550.10">
    <property type="entry name" value="Spore Coat Polysaccharide Biosynthesis Protein SpsA, Chain A"/>
    <property type="match status" value="1"/>
</dbReference>
<sequence length="290" mass="34250">MHQYLLYQAYGKEEILQELVYSIYSLLKQYQGQPAFQVVVFTDNSNYLEPLLPSWVIYQNMSADQIQQWRGELDFVHRVKIMVLRDFIQQHEGTVLYLDTDTVITGSLDHIFSLLEDGKSYVMHENEGPISSRKNSIFKKVDTFLRNTSTGISPDTPMNNAGVLGFRSSDKQMLDDVLATTDRLYQLYQKHIIEQLAFSFHMNKLAQKPVYTATQEIFHYWDFKEFRGVLNVFFRHFQGQRYQRLVEHMELIQPQKLILPKRAYESLPFFSKAWRKLSGKLWNIPPYQLP</sequence>
<evidence type="ECO:0000313" key="2">
    <source>
        <dbReference type="Proteomes" id="UP000271010"/>
    </source>
</evidence>
<protein>
    <recommendedName>
        <fullName evidence="3">Glycosyl transferase</fullName>
    </recommendedName>
</protein>
<keyword evidence="2" id="KW-1185">Reference proteome</keyword>
<gene>
    <name evidence="1" type="ORF">EFA69_01445</name>
</gene>
<dbReference type="Proteomes" id="UP000271010">
    <property type="component" value="Unassembled WGS sequence"/>
</dbReference>
<evidence type="ECO:0000313" key="1">
    <source>
        <dbReference type="EMBL" id="RNI33112.1"/>
    </source>
</evidence>
<proteinExistence type="predicted"/>
<dbReference type="EMBL" id="RJJE01000001">
    <property type="protein sequence ID" value="RNI33112.1"/>
    <property type="molecule type" value="Genomic_DNA"/>
</dbReference>
<accession>A0A3M9N5P6</accession>
<dbReference type="RefSeq" id="WP_123131301.1">
    <property type="nucleotide sequence ID" value="NZ_RJJE01000001.1"/>
</dbReference>
<dbReference type="AlphaFoldDB" id="A0A3M9N5P6"/>
<organism evidence="1 2">
    <name type="scientific">Rufibacter immobilis</name>
    <dbReference type="NCBI Taxonomy" id="1348778"/>
    <lineage>
        <taxon>Bacteria</taxon>
        <taxon>Pseudomonadati</taxon>
        <taxon>Bacteroidota</taxon>
        <taxon>Cytophagia</taxon>
        <taxon>Cytophagales</taxon>
        <taxon>Hymenobacteraceae</taxon>
        <taxon>Rufibacter</taxon>
    </lineage>
</organism>